<dbReference type="InterPro" id="IPR013087">
    <property type="entry name" value="Znf_C2H2_type"/>
</dbReference>
<reference evidence="3 4" key="1">
    <citation type="submission" date="2020-04" db="EMBL/GenBank/DDBJ databases">
        <authorList>
            <person name="Laetsch R D."/>
            <person name="Stevens L."/>
            <person name="Kumar S."/>
            <person name="Blaxter L. M."/>
        </authorList>
    </citation>
    <scope>NUCLEOTIDE SEQUENCE [LARGE SCALE GENOMIC DNA]</scope>
</reference>
<sequence>MAEYYCPLCSDTIEKSSTHFLKHFKYKKYSCGDDKCDSRFYTENDRNAHCEEKGHKRSFQKVVNPYVDMLIEMLLKDVELINQHDLETVVNFRLASLQTTKRKTPGSPIKKNTEKKISAKKTKIVKKVSTKKKKKVVSARDADSTTPQLSEAATSDPPKKKKRRSKISEPADCIELETVEEPPKSVEEQVSTSFSKETEMLSRIINQWLGESNKESTTVVCQKCKKDVNIGYLIRKDHVGAEHLGADVDVNDYQQILTEAMNECFPEFPNTDFACQLCMTDEKIPENQRRKHIEQRHGLKLPELKCPFEGCHGFYTRECELRTHMKVTHNITIGSFGGQEFKETRRRRNLMIMTLTHECFPISKFTSITRKAKQIAKSVAVSVGAEEGLRIAQERVNNAVKNAFGPDVRLNNTIAARRAPVYNQESSSSSDDENGTPRRKKTTSIGQRSTDDQTISDIDELHDELLDNKFEDDIKVIYQFCNLERTNRLKEMNVSIKGEATDDFEARQTSTSQPSDSSILDEVQAVRDEIRLMRLVIDRRIDHRDVHHVVVRLIDIIRIRASDVLRDRVIIG</sequence>
<proteinExistence type="predicted"/>
<evidence type="ECO:0000259" key="2">
    <source>
        <dbReference type="PROSITE" id="PS00028"/>
    </source>
</evidence>
<organism evidence="3 4">
    <name type="scientific">Caenorhabditis bovis</name>
    <dbReference type="NCBI Taxonomy" id="2654633"/>
    <lineage>
        <taxon>Eukaryota</taxon>
        <taxon>Metazoa</taxon>
        <taxon>Ecdysozoa</taxon>
        <taxon>Nematoda</taxon>
        <taxon>Chromadorea</taxon>
        <taxon>Rhabditida</taxon>
        <taxon>Rhabditina</taxon>
        <taxon>Rhabditomorpha</taxon>
        <taxon>Rhabditoidea</taxon>
        <taxon>Rhabditidae</taxon>
        <taxon>Peloderinae</taxon>
        <taxon>Caenorhabditis</taxon>
    </lineage>
</organism>
<feature type="region of interest" description="Disordered" evidence="1">
    <location>
        <begin position="419"/>
        <end position="454"/>
    </location>
</feature>
<accession>A0A8S1EKQ6</accession>
<feature type="compositionally biased region" description="Basic residues" evidence="1">
    <location>
        <begin position="118"/>
        <end position="137"/>
    </location>
</feature>
<evidence type="ECO:0000313" key="4">
    <source>
        <dbReference type="Proteomes" id="UP000494206"/>
    </source>
</evidence>
<name>A0A8S1EKQ6_9PELO</name>
<dbReference type="SMART" id="SM00355">
    <property type="entry name" value="ZnF_C2H2"/>
    <property type="match status" value="3"/>
</dbReference>
<gene>
    <name evidence="3" type="ORF">CBOVIS_LOCUS4140</name>
</gene>
<dbReference type="EMBL" id="CADEPM010000003">
    <property type="protein sequence ID" value="CAB3401387.1"/>
    <property type="molecule type" value="Genomic_DNA"/>
</dbReference>
<comment type="caution">
    <text evidence="3">The sequence shown here is derived from an EMBL/GenBank/DDBJ whole genome shotgun (WGS) entry which is preliminary data.</text>
</comment>
<protein>
    <recommendedName>
        <fullName evidence="2">C2H2-type domain-containing protein</fullName>
    </recommendedName>
</protein>
<evidence type="ECO:0000256" key="1">
    <source>
        <dbReference type="SAM" id="MobiDB-lite"/>
    </source>
</evidence>
<dbReference type="AlphaFoldDB" id="A0A8S1EKQ6"/>
<dbReference type="PROSITE" id="PS00028">
    <property type="entry name" value="ZINC_FINGER_C2H2_1"/>
    <property type="match status" value="1"/>
</dbReference>
<feature type="domain" description="C2H2-type" evidence="2">
    <location>
        <begin position="306"/>
        <end position="329"/>
    </location>
</feature>
<keyword evidence="4" id="KW-1185">Reference proteome</keyword>
<feature type="region of interest" description="Disordered" evidence="1">
    <location>
        <begin position="101"/>
        <end position="172"/>
    </location>
</feature>
<feature type="compositionally biased region" description="Polar residues" evidence="1">
    <location>
        <begin position="443"/>
        <end position="454"/>
    </location>
</feature>
<evidence type="ECO:0000313" key="3">
    <source>
        <dbReference type="EMBL" id="CAB3401387.1"/>
    </source>
</evidence>
<dbReference type="OrthoDB" id="5857918at2759"/>
<dbReference type="Proteomes" id="UP000494206">
    <property type="component" value="Unassembled WGS sequence"/>
</dbReference>
<feature type="compositionally biased region" description="Polar residues" evidence="1">
    <location>
        <begin position="144"/>
        <end position="153"/>
    </location>
</feature>